<dbReference type="InterPro" id="IPR050595">
    <property type="entry name" value="Bact_response_regulator"/>
</dbReference>
<keyword evidence="1 2" id="KW-0597">Phosphoprotein</keyword>
<dbReference type="Proteomes" id="UP001336835">
    <property type="component" value="Unassembled WGS sequence"/>
</dbReference>
<evidence type="ECO:0000256" key="1">
    <source>
        <dbReference type="ARBA" id="ARBA00022553"/>
    </source>
</evidence>
<dbReference type="RefSeq" id="WP_330109290.1">
    <property type="nucleotide sequence ID" value="NZ_JAZDQT010000003.1"/>
</dbReference>
<dbReference type="PROSITE" id="PS50110">
    <property type="entry name" value="RESPONSE_REGULATORY"/>
    <property type="match status" value="1"/>
</dbReference>
<reference evidence="4 5" key="1">
    <citation type="submission" date="2024-01" db="EMBL/GenBank/DDBJ databases">
        <title>Pedobacter sp. nov., isolated from fresh soil.</title>
        <authorList>
            <person name="Le N.T.T."/>
        </authorList>
    </citation>
    <scope>NUCLEOTIDE SEQUENCE [LARGE SCALE GENOMIC DNA]</scope>
    <source>
        <strain evidence="4 5">KR3-3</strain>
    </source>
</reference>
<organism evidence="4 5">
    <name type="scientific">Pedobacter albus</name>
    <dbReference type="NCBI Taxonomy" id="3113905"/>
    <lineage>
        <taxon>Bacteria</taxon>
        <taxon>Pseudomonadati</taxon>
        <taxon>Bacteroidota</taxon>
        <taxon>Sphingobacteriia</taxon>
        <taxon>Sphingobacteriales</taxon>
        <taxon>Sphingobacteriaceae</taxon>
        <taxon>Pedobacter</taxon>
    </lineage>
</organism>
<dbReference type="InterPro" id="IPR001789">
    <property type="entry name" value="Sig_transdc_resp-reg_receiver"/>
</dbReference>
<dbReference type="Gene3D" id="3.40.50.2300">
    <property type="match status" value="1"/>
</dbReference>
<dbReference type="SMART" id="SM00448">
    <property type="entry name" value="REC"/>
    <property type="match status" value="1"/>
</dbReference>
<accession>A0ABU7IC03</accession>
<dbReference type="CDD" id="cd17574">
    <property type="entry name" value="REC_OmpR"/>
    <property type="match status" value="1"/>
</dbReference>
<sequence length="119" mass="13350">MKKQVYVVEDNEDIGELIGYILNNEAYDVTICPNVAAFHLAMQQAVPDVIVLDVMLPDGNGIEVCKELKSSQKFTQVPVIIMSANADKKTVSKDACAEDFIGKPFNIDDFQHRVERYLE</sequence>
<evidence type="ECO:0000259" key="3">
    <source>
        <dbReference type="PROSITE" id="PS50110"/>
    </source>
</evidence>
<comment type="caution">
    <text evidence="4">The sequence shown here is derived from an EMBL/GenBank/DDBJ whole genome shotgun (WGS) entry which is preliminary data.</text>
</comment>
<feature type="domain" description="Response regulatory" evidence="3">
    <location>
        <begin position="4"/>
        <end position="118"/>
    </location>
</feature>
<dbReference type="Pfam" id="PF00072">
    <property type="entry name" value="Response_reg"/>
    <property type="match status" value="1"/>
</dbReference>
<name>A0ABU7IC03_9SPHI</name>
<evidence type="ECO:0000256" key="2">
    <source>
        <dbReference type="PROSITE-ProRule" id="PRU00169"/>
    </source>
</evidence>
<dbReference type="InterPro" id="IPR011006">
    <property type="entry name" value="CheY-like_superfamily"/>
</dbReference>
<gene>
    <name evidence="4" type="ORF">VRU48_17900</name>
</gene>
<feature type="modified residue" description="4-aspartylphosphate" evidence="2">
    <location>
        <position position="53"/>
    </location>
</feature>
<dbReference type="PANTHER" id="PTHR44591:SF3">
    <property type="entry name" value="RESPONSE REGULATORY DOMAIN-CONTAINING PROTEIN"/>
    <property type="match status" value="1"/>
</dbReference>
<dbReference type="SUPFAM" id="SSF52172">
    <property type="entry name" value="CheY-like"/>
    <property type="match status" value="1"/>
</dbReference>
<proteinExistence type="predicted"/>
<protein>
    <submittedName>
        <fullName evidence="4">Response regulator transcription factor</fullName>
    </submittedName>
</protein>
<dbReference type="PANTHER" id="PTHR44591">
    <property type="entry name" value="STRESS RESPONSE REGULATOR PROTEIN 1"/>
    <property type="match status" value="1"/>
</dbReference>
<evidence type="ECO:0000313" key="5">
    <source>
        <dbReference type="Proteomes" id="UP001336835"/>
    </source>
</evidence>
<evidence type="ECO:0000313" key="4">
    <source>
        <dbReference type="EMBL" id="MEE1947003.1"/>
    </source>
</evidence>
<dbReference type="EMBL" id="JAZDQT010000003">
    <property type="protein sequence ID" value="MEE1947003.1"/>
    <property type="molecule type" value="Genomic_DNA"/>
</dbReference>
<keyword evidence="5" id="KW-1185">Reference proteome</keyword>